<evidence type="ECO:0000313" key="1">
    <source>
        <dbReference type="EMBL" id="CAH2013945.1"/>
    </source>
</evidence>
<organism evidence="1 2">
    <name type="scientific">Acanthoscelides obtectus</name>
    <name type="common">Bean weevil</name>
    <name type="synonym">Bruchus obtectus</name>
    <dbReference type="NCBI Taxonomy" id="200917"/>
    <lineage>
        <taxon>Eukaryota</taxon>
        <taxon>Metazoa</taxon>
        <taxon>Ecdysozoa</taxon>
        <taxon>Arthropoda</taxon>
        <taxon>Hexapoda</taxon>
        <taxon>Insecta</taxon>
        <taxon>Pterygota</taxon>
        <taxon>Neoptera</taxon>
        <taxon>Endopterygota</taxon>
        <taxon>Coleoptera</taxon>
        <taxon>Polyphaga</taxon>
        <taxon>Cucujiformia</taxon>
        <taxon>Chrysomeloidea</taxon>
        <taxon>Chrysomelidae</taxon>
        <taxon>Bruchinae</taxon>
        <taxon>Bruchini</taxon>
        <taxon>Acanthoscelides</taxon>
    </lineage>
</organism>
<gene>
    <name evidence="1" type="ORF">ACAOBT_LOCUS33776</name>
</gene>
<dbReference type="InterPro" id="IPR023211">
    <property type="entry name" value="DNA_pol_palm_dom_sf"/>
</dbReference>
<dbReference type="OrthoDB" id="414982at2759"/>
<dbReference type="InterPro" id="IPR043502">
    <property type="entry name" value="DNA/RNA_pol_sf"/>
</dbReference>
<dbReference type="SUPFAM" id="SSF56672">
    <property type="entry name" value="DNA/RNA polymerases"/>
    <property type="match status" value="1"/>
</dbReference>
<dbReference type="Proteomes" id="UP001152888">
    <property type="component" value="Unassembled WGS sequence"/>
</dbReference>
<sequence length="399" mass="46973">MGIFNGVDNISIENILSADENEYGYILEVDLHYPLHLRDLHKDLPLCPEHLVPPTSYSDKPKLLTTLYDKQTYVVHYALLKQAKQLGLVIRKVHRCLKFRQSTWLKKYIDLNTELRKQSTNDFEKDFFKSMNNAPYGKTIENVRKYKDIKLVTKWSGRYGAKYYIAQTNFHSCTIFDKDMIIIEMNKLKATLNKPIFIGMSILDISKTYIYDFHYNYIKHKFKDDSKLLYTDTDSLIYQFSNIDDIYKHIKEDIDRFDTNDYPENNVFGIPLKNKKVIGLMKDENQGRIMTHFIGLRSKMYALRTLPESGNNNNNKNSHVIKKAKGIQKSALKEITFDDYHKCLFQNTQVAVTQQSIISKHHNVFTISQQKIALSPFDDKRIVNYIYTDTKPWGYHDYF</sequence>
<dbReference type="PANTHER" id="PTHR31511">
    <property type="entry name" value="PROTEIN CBG23764"/>
    <property type="match status" value="1"/>
</dbReference>
<evidence type="ECO:0000313" key="2">
    <source>
        <dbReference type="Proteomes" id="UP001152888"/>
    </source>
</evidence>
<protein>
    <recommendedName>
        <fullName evidence="3">DNA-directed DNA polymerase</fullName>
    </recommendedName>
</protein>
<dbReference type="AlphaFoldDB" id="A0A9P0MGV0"/>
<keyword evidence="2" id="KW-1185">Reference proteome</keyword>
<proteinExistence type="predicted"/>
<comment type="caution">
    <text evidence="1">The sequence shown here is derived from an EMBL/GenBank/DDBJ whole genome shotgun (WGS) entry which is preliminary data.</text>
</comment>
<name>A0A9P0MGV0_ACAOB</name>
<dbReference type="EMBL" id="CAKOFQ010008397">
    <property type="protein sequence ID" value="CAH2013945.1"/>
    <property type="molecule type" value="Genomic_DNA"/>
</dbReference>
<dbReference type="Gene3D" id="3.90.1600.10">
    <property type="entry name" value="Palm domain of DNA polymerase"/>
    <property type="match status" value="1"/>
</dbReference>
<dbReference type="PANTHER" id="PTHR31511:SF12">
    <property type="entry name" value="RHO TERMINATION FACTOR N-TERMINAL DOMAIN-CONTAINING PROTEIN"/>
    <property type="match status" value="1"/>
</dbReference>
<reference evidence="1" key="1">
    <citation type="submission" date="2022-03" db="EMBL/GenBank/DDBJ databases">
        <authorList>
            <person name="Sayadi A."/>
        </authorList>
    </citation>
    <scope>NUCLEOTIDE SEQUENCE</scope>
</reference>
<dbReference type="GO" id="GO:0071897">
    <property type="term" value="P:DNA biosynthetic process"/>
    <property type="evidence" value="ECO:0007669"/>
    <property type="project" value="UniProtKB-ARBA"/>
</dbReference>
<accession>A0A9P0MGV0</accession>
<evidence type="ECO:0008006" key="3">
    <source>
        <dbReference type="Google" id="ProtNLM"/>
    </source>
</evidence>